<proteinExistence type="predicted"/>
<dbReference type="GeneID" id="90073246"/>
<reference evidence="2 3" key="1">
    <citation type="journal article" date="2023" name="Elife">
        <title>Identification of key yeast species and microbe-microbe interactions impacting larval growth of Drosophila in the wild.</title>
        <authorList>
            <person name="Mure A."/>
            <person name="Sugiura Y."/>
            <person name="Maeda R."/>
            <person name="Honda K."/>
            <person name="Sakurai N."/>
            <person name="Takahashi Y."/>
            <person name="Watada M."/>
            <person name="Katoh T."/>
            <person name="Gotoh A."/>
            <person name="Gotoh Y."/>
            <person name="Taniguchi I."/>
            <person name="Nakamura K."/>
            <person name="Hayashi T."/>
            <person name="Katayama T."/>
            <person name="Uemura T."/>
            <person name="Hattori Y."/>
        </authorList>
    </citation>
    <scope>NUCLEOTIDE SEQUENCE [LARGE SCALE GENOMIC DNA]</scope>
    <source>
        <strain evidence="2 3">SC-9</strain>
    </source>
</reference>
<evidence type="ECO:0000313" key="3">
    <source>
        <dbReference type="Proteomes" id="UP001360560"/>
    </source>
</evidence>
<dbReference type="EMBL" id="BTFZ01000006">
    <property type="protein sequence ID" value="GMM35267.1"/>
    <property type="molecule type" value="Genomic_DNA"/>
</dbReference>
<feature type="compositionally biased region" description="Polar residues" evidence="1">
    <location>
        <begin position="90"/>
        <end position="100"/>
    </location>
</feature>
<evidence type="ECO:0000313" key="2">
    <source>
        <dbReference type="EMBL" id="GMM35267.1"/>
    </source>
</evidence>
<evidence type="ECO:0000256" key="1">
    <source>
        <dbReference type="SAM" id="MobiDB-lite"/>
    </source>
</evidence>
<keyword evidence="3" id="KW-1185">Reference proteome</keyword>
<organism evidence="2 3">
    <name type="scientific">Saccharomycopsis crataegensis</name>
    <dbReference type="NCBI Taxonomy" id="43959"/>
    <lineage>
        <taxon>Eukaryota</taxon>
        <taxon>Fungi</taxon>
        <taxon>Dikarya</taxon>
        <taxon>Ascomycota</taxon>
        <taxon>Saccharomycotina</taxon>
        <taxon>Saccharomycetes</taxon>
        <taxon>Saccharomycopsidaceae</taxon>
        <taxon>Saccharomycopsis</taxon>
    </lineage>
</organism>
<gene>
    <name evidence="2" type="ORF">DASC09_025920</name>
</gene>
<feature type="region of interest" description="Disordered" evidence="1">
    <location>
        <begin position="65"/>
        <end position="100"/>
    </location>
</feature>
<dbReference type="RefSeq" id="XP_064852267.1">
    <property type="nucleotide sequence ID" value="XM_064996195.1"/>
</dbReference>
<name>A0AAV5QKW0_9ASCO</name>
<dbReference type="AlphaFoldDB" id="A0AAV5QKW0"/>
<dbReference type="Proteomes" id="UP001360560">
    <property type="component" value="Unassembled WGS sequence"/>
</dbReference>
<protein>
    <submittedName>
        <fullName evidence="2">Uncharacterized protein</fullName>
    </submittedName>
</protein>
<sequence length="100" mass="11221">MAGKTKVSIAQLVPGRAYLVLTIESCTEPKAQIQKTLILEFDRNELPFIQSGSLPISMWIRSLDRSDSNRSKNGKIKKQNKEYSPVAHVDSQQTAEKGFK</sequence>
<comment type="caution">
    <text evidence="2">The sequence shown here is derived from an EMBL/GenBank/DDBJ whole genome shotgun (WGS) entry which is preliminary data.</text>
</comment>
<accession>A0AAV5QKW0</accession>